<dbReference type="RefSeq" id="WP_118764318.1">
    <property type="nucleotide sequence ID" value="NZ_CABJCF010000001.1"/>
</dbReference>
<feature type="transmembrane region" description="Helical" evidence="1">
    <location>
        <begin position="6"/>
        <end position="29"/>
    </location>
</feature>
<keyword evidence="1" id="KW-1133">Transmembrane helix</keyword>
<proteinExistence type="predicted"/>
<feature type="transmembrane region" description="Helical" evidence="1">
    <location>
        <begin position="64"/>
        <end position="80"/>
    </location>
</feature>
<name>A0A412PI95_9FIRM</name>
<gene>
    <name evidence="2" type="ORF">DWX20_02265</name>
</gene>
<keyword evidence="1" id="KW-0812">Transmembrane</keyword>
<evidence type="ECO:0000313" key="2">
    <source>
        <dbReference type="EMBL" id="RGT57895.1"/>
    </source>
</evidence>
<accession>A0A412PI95</accession>
<feature type="transmembrane region" description="Helical" evidence="1">
    <location>
        <begin position="41"/>
        <end position="58"/>
    </location>
</feature>
<evidence type="ECO:0000313" key="3">
    <source>
        <dbReference type="Proteomes" id="UP000284731"/>
    </source>
</evidence>
<keyword evidence="1" id="KW-0472">Membrane</keyword>
<evidence type="ECO:0000256" key="1">
    <source>
        <dbReference type="SAM" id="Phobius"/>
    </source>
</evidence>
<dbReference type="AlphaFoldDB" id="A0A412PI95"/>
<evidence type="ECO:0008006" key="4">
    <source>
        <dbReference type="Google" id="ProtNLM"/>
    </source>
</evidence>
<comment type="caution">
    <text evidence="2">The sequence shown here is derived from an EMBL/GenBank/DDBJ whole genome shotgun (WGS) entry which is preliminary data.</text>
</comment>
<protein>
    <recommendedName>
        <fullName evidence="4">DUF5673 domain-containing protein</fullName>
    </recommendedName>
</protein>
<dbReference type="EMBL" id="QRWX01000001">
    <property type="protein sequence ID" value="RGT57895.1"/>
    <property type="molecule type" value="Genomic_DNA"/>
</dbReference>
<organism evidence="2 3">
    <name type="scientific">Solobacterium moorei</name>
    <dbReference type="NCBI Taxonomy" id="102148"/>
    <lineage>
        <taxon>Bacteria</taxon>
        <taxon>Bacillati</taxon>
        <taxon>Bacillota</taxon>
        <taxon>Erysipelotrichia</taxon>
        <taxon>Erysipelotrichales</taxon>
        <taxon>Erysipelotrichaceae</taxon>
        <taxon>Solobacterium</taxon>
    </lineage>
</organism>
<dbReference type="Proteomes" id="UP000284731">
    <property type="component" value="Unassembled WGS sequence"/>
</dbReference>
<reference evidence="2 3" key="1">
    <citation type="submission" date="2018-08" db="EMBL/GenBank/DDBJ databases">
        <title>A genome reference for cultivated species of the human gut microbiota.</title>
        <authorList>
            <person name="Zou Y."/>
            <person name="Xue W."/>
            <person name="Luo G."/>
        </authorList>
    </citation>
    <scope>NUCLEOTIDE SEQUENCE [LARGE SCALE GENOMIC DNA]</scope>
    <source>
        <strain evidence="2 3">AF18-46</strain>
    </source>
</reference>
<sequence length="151" mass="17557">MDIQNLILYVFDAVMLVAFARMLMVSNTVKIETKVGNKMKWMIPVLFIVIAIIGFIRYEGVFRIVQFIIPIILGMMYYFMKSGLSDEGIVMMGSLIKFHKAGQVTLSRSDNSIYFVRNKITTALFFEEDQFDEVRNFLKEHSVKSDYLKKI</sequence>